<protein>
    <submittedName>
        <fullName evidence="1">Uncharacterized protein</fullName>
    </submittedName>
</protein>
<evidence type="ECO:0000313" key="1">
    <source>
        <dbReference type="EMBL" id="KAG9345625.1"/>
    </source>
</evidence>
<sequence length="152" mass="16771">MSLAQQSTVMESWSRAELSLPSRIPASMAAPTGMTSSGGMELRSSTSGKRSWIICCSFGILAEPPHSTTWWGDRQTCEWNVAFSLFKLCCEILCQGLCETVPSNAVVSVRGQNAVHPAVHLHHRHREGRPSKLIHQYVAVERKGGLDTHFHT</sequence>
<evidence type="ECO:0000313" key="2">
    <source>
        <dbReference type="Proteomes" id="UP000824540"/>
    </source>
</evidence>
<gene>
    <name evidence="1" type="ORF">JZ751_008769</name>
</gene>
<keyword evidence="2" id="KW-1185">Reference proteome</keyword>
<reference evidence="1" key="1">
    <citation type="thesis" date="2021" institute="BYU ScholarsArchive" country="Provo, UT, USA">
        <title>Applications of and Algorithms for Genome Assembly and Genomic Analyses with an Emphasis on Marine Teleosts.</title>
        <authorList>
            <person name="Pickett B.D."/>
        </authorList>
    </citation>
    <scope>NUCLEOTIDE SEQUENCE</scope>
    <source>
        <strain evidence="1">HI-2016</strain>
    </source>
</reference>
<organism evidence="1 2">
    <name type="scientific">Albula glossodonta</name>
    <name type="common">roundjaw bonefish</name>
    <dbReference type="NCBI Taxonomy" id="121402"/>
    <lineage>
        <taxon>Eukaryota</taxon>
        <taxon>Metazoa</taxon>
        <taxon>Chordata</taxon>
        <taxon>Craniata</taxon>
        <taxon>Vertebrata</taxon>
        <taxon>Euteleostomi</taxon>
        <taxon>Actinopterygii</taxon>
        <taxon>Neopterygii</taxon>
        <taxon>Teleostei</taxon>
        <taxon>Albuliformes</taxon>
        <taxon>Albulidae</taxon>
        <taxon>Albula</taxon>
    </lineage>
</organism>
<dbReference type="EMBL" id="JAFBMS010000017">
    <property type="protein sequence ID" value="KAG9345625.1"/>
    <property type="molecule type" value="Genomic_DNA"/>
</dbReference>
<accession>A0A8T2NZ53</accession>
<dbReference type="Proteomes" id="UP000824540">
    <property type="component" value="Unassembled WGS sequence"/>
</dbReference>
<proteinExistence type="predicted"/>
<dbReference type="AlphaFoldDB" id="A0A8T2NZ53"/>
<name>A0A8T2NZ53_9TELE</name>
<comment type="caution">
    <text evidence="1">The sequence shown here is derived from an EMBL/GenBank/DDBJ whole genome shotgun (WGS) entry which is preliminary data.</text>
</comment>